<protein>
    <submittedName>
        <fullName evidence="7">FAD binding domain-containing protein</fullName>
    </submittedName>
</protein>
<evidence type="ECO:0000256" key="4">
    <source>
        <dbReference type="ARBA" id="ARBA00023002"/>
    </source>
</evidence>
<proteinExistence type="predicted"/>
<evidence type="ECO:0000313" key="8">
    <source>
        <dbReference type="Proteomes" id="UP000326289"/>
    </source>
</evidence>
<dbReference type="Proteomes" id="UP000326289">
    <property type="component" value="Unassembled WGS sequence"/>
</dbReference>
<sequence length="507" mass="55954">MDKTWDVIIAGAGPVGLFLACELAIAGVSVLVLEREMQPESPWKEGLFGRRGLYTTAVEPFYRRGMLNRIFGDDERPTHLEKTEGFQFGGHFAGLVLNANKIDFSRWRYRLPGPSFLPGPTSLGRLEALLSERAETLGVQILRGMEVSRFTGECESVKVRAGDQCFTAQWLVGCDGGRSTVRRTAGFEFVGTEAEFTGYIAVCDLNRPDLLKSGFTHTNSGMYIVSGPGQLHVIDFDRSFDRSQTITREHFQEVLRRVSGTNIVVEALHLASSFTDRSKQATKYRRGRILLAGDSAHIHSPLGAQGLSTGIGDAMNLGWKLAATVKGFASPGLLDTYHQERHPEAARVLEWTRAQVAALRPDPYGQAIAGLMRDMINTQEGATYLADRIWGLSVRYDLGDAHPLVGSSAPDFEFDDGMRLGAKLETGSFLVIDFGSNNQVAELVQSLQSLQFMIQYCACSAKEEFGLKGLLLRPDGVVAWVTTEEINIIRLHVALSRWISIRGFEVK</sequence>
<evidence type="ECO:0000256" key="2">
    <source>
        <dbReference type="ARBA" id="ARBA00022630"/>
    </source>
</evidence>
<dbReference type="AlphaFoldDB" id="A0A5N6J4F3"/>
<reference evidence="7 8" key="1">
    <citation type="submission" date="2019-04" db="EMBL/GenBank/DDBJ databases">
        <title>Fungal friends and foes A comparative genomics study of 23 Aspergillus species from section Flavi.</title>
        <authorList>
            <consortium name="DOE Joint Genome Institute"/>
            <person name="Kjaerbolling I."/>
            <person name="Vesth T.C."/>
            <person name="Frisvad J.C."/>
            <person name="Nybo J.L."/>
            <person name="Theobald S."/>
            <person name="Kildgaard S."/>
            <person name="Petersen T.I."/>
            <person name="Kuo A."/>
            <person name="Sato A."/>
            <person name="Lyhne E.K."/>
            <person name="Kogle M.E."/>
            <person name="Wiebenga A."/>
            <person name="Kun R.S."/>
            <person name="Lubbers R.J."/>
            <person name="Makela M.R."/>
            <person name="Barry K."/>
            <person name="Chovatia M."/>
            <person name="Clum A."/>
            <person name="Daum C."/>
            <person name="Haridas S."/>
            <person name="He G."/>
            <person name="LaButti K."/>
            <person name="Lipzen A."/>
            <person name="Mondo S."/>
            <person name="Pangilinan J."/>
            <person name="Riley R."/>
            <person name="Salamov A."/>
            <person name="Simmons B.A."/>
            <person name="Magnuson J.K."/>
            <person name="Henrissat B."/>
            <person name="Mortensen U.H."/>
            <person name="Larsen T.O."/>
            <person name="De vries R.P."/>
            <person name="Grigoriev I.V."/>
            <person name="Machida M."/>
            <person name="Baker S.E."/>
            <person name="Andersen M.R."/>
        </authorList>
    </citation>
    <scope>NUCLEOTIDE SEQUENCE [LARGE SCALE GENOMIC DNA]</scope>
    <source>
        <strain evidence="7 8">CBS 117635</strain>
    </source>
</reference>
<keyword evidence="5" id="KW-0472">Membrane</keyword>
<dbReference type="GO" id="GO:0016709">
    <property type="term" value="F:oxidoreductase activity, acting on paired donors, with incorporation or reduction of molecular oxygen, NAD(P)H as one donor, and incorporation of one atom of oxygen"/>
    <property type="evidence" value="ECO:0007669"/>
    <property type="project" value="UniProtKB-ARBA"/>
</dbReference>
<keyword evidence="4" id="KW-0560">Oxidoreductase</keyword>
<gene>
    <name evidence="7" type="ORF">BDV30DRAFT_226356</name>
</gene>
<dbReference type="Pfam" id="PF01494">
    <property type="entry name" value="FAD_binding_3"/>
    <property type="match status" value="1"/>
</dbReference>
<name>A0A5N6J4F3_9EURO</name>
<feature type="transmembrane region" description="Helical" evidence="5">
    <location>
        <begin position="7"/>
        <end position="33"/>
    </location>
</feature>
<dbReference type="PRINTS" id="PR00420">
    <property type="entry name" value="RNGMNOXGNASE"/>
</dbReference>
<keyword evidence="2" id="KW-0285">Flavoprotein</keyword>
<keyword evidence="3" id="KW-0274">FAD</keyword>
<dbReference type="SUPFAM" id="SSF51905">
    <property type="entry name" value="FAD/NAD(P)-binding domain"/>
    <property type="match status" value="1"/>
</dbReference>
<dbReference type="Gene3D" id="3.50.50.60">
    <property type="entry name" value="FAD/NAD(P)-binding domain"/>
    <property type="match status" value="1"/>
</dbReference>
<dbReference type="InterPro" id="IPR050641">
    <property type="entry name" value="RIFMO-like"/>
</dbReference>
<dbReference type="GO" id="GO:0071949">
    <property type="term" value="F:FAD binding"/>
    <property type="evidence" value="ECO:0007669"/>
    <property type="project" value="InterPro"/>
</dbReference>
<dbReference type="PANTHER" id="PTHR43004">
    <property type="entry name" value="TRK SYSTEM POTASSIUM UPTAKE PROTEIN"/>
    <property type="match status" value="1"/>
</dbReference>
<comment type="cofactor">
    <cofactor evidence="1">
        <name>FAD</name>
        <dbReference type="ChEBI" id="CHEBI:57692"/>
    </cofactor>
</comment>
<feature type="domain" description="FAD-binding" evidence="6">
    <location>
        <begin position="6"/>
        <end position="352"/>
    </location>
</feature>
<dbReference type="Gene3D" id="3.40.30.120">
    <property type="match status" value="1"/>
</dbReference>
<dbReference type="InterPro" id="IPR002938">
    <property type="entry name" value="FAD-bd"/>
</dbReference>
<evidence type="ECO:0000256" key="3">
    <source>
        <dbReference type="ARBA" id="ARBA00022827"/>
    </source>
</evidence>
<keyword evidence="8" id="KW-1185">Reference proteome</keyword>
<accession>A0A5N6J4F3</accession>
<keyword evidence="5" id="KW-0812">Transmembrane</keyword>
<organism evidence="7 8">
    <name type="scientific">Aspergillus minisclerotigenes</name>
    <dbReference type="NCBI Taxonomy" id="656917"/>
    <lineage>
        <taxon>Eukaryota</taxon>
        <taxon>Fungi</taxon>
        <taxon>Dikarya</taxon>
        <taxon>Ascomycota</taxon>
        <taxon>Pezizomycotina</taxon>
        <taxon>Eurotiomycetes</taxon>
        <taxon>Eurotiomycetidae</taxon>
        <taxon>Eurotiales</taxon>
        <taxon>Aspergillaceae</taxon>
        <taxon>Aspergillus</taxon>
        <taxon>Aspergillus subgen. Circumdati</taxon>
    </lineage>
</organism>
<dbReference type="InterPro" id="IPR036188">
    <property type="entry name" value="FAD/NAD-bd_sf"/>
</dbReference>
<evidence type="ECO:0000256" key="5">
    <source>
        <dbReference type="SAM" id="Phobius"/>
    </source>
</evidence>
<dbReference type="PANTHER" id="PTHR43004:SF19">
    <property type="entry name" value="BINDING MONOOXYGENASE, PUTATIVE (JCVI)-RELATED"/>
    <property type="match status" value="1"/>
</dbReference>
<evidence type="ECO:0000313" key="7">
    <source>
        <dbReference type="EMBL" id="KAB8273751.1"/>
    </source>
</evidence>
<evidence type="ECO:0000259" key="6">
    <source>
        <dbReference type="Pfam" id="PF01494"/>
    </source>
</evidence>
<dbReference type="Pfam" id="PF21274">
    <property type="entry name" value="Rng_hyd_C"/>
    <property type="match status" value="1"/>
</dbReference>
<dbReference type="Gene3D" id="3.30.70.2450">
    <property type="match status" value="1"/>
</dbReference>
<dbReference type="PROSITE" id="PS51257">
    <property type="entry name" value="PROKAR_LIPOPROTEIN"/>
    <property type="match status" value="1"/>
</dbReference>
<keyword evidence="5" id="KW-1133">Transmembrane helix</keyword>
<evidence type="ECO:0000256" key="1">
    <source>
        <dbReference type="ARBA" id="ARBA00001974"/>
    </source>
</evidence>
<dbReference type="EMBL" id="ML732793">
    <property type="protein sequence ID" value="KAB8273751.1"/>
    <property type="molecule type" value="Genomic_DNA"/>
</dbReference>